<reference evidence="2" key="1">
    <citation type="submission" date="2020-07" db="EMBL/GenBank/DDBJ databases">
        <authorList>
            <person name="Lin J."/>
        </authorList>
    </citation>
    <scope>NUCLEOTIDE SEQUENCE</scope>
</reference>
<sequence>MDGVRQSSVEFGGARVGTSHSDAGGVDWRGATPRVRAWVGACPGATPRIGVSEHVRAERLESRCLGAGPGGMIGACPGAAPRVDVSEHVRDHGRLQRHRVGLALHGPVSVEVAGQSQRGRDGCIHSLGDGATGFGCCAFRRPGSRQERRELEPYPTVRARGIPAAASHIWQQSGGWLTRLAVIWWVVWTERNKIIFSEGSPNATSAIGRIASFTEAWTKGLDP</sequence>
<organism evidence="2">
    <name type="scientific">Ananas comosus var. bracteatus</name>
    <name type="common">red pineapple</name>
    <dbReference type="NCBI Taxonomy" id="296719"/>
    <lineage>
        <taxon>Eukaryota</taxon>
        <taxon>Viridiplantae</taxon>
        <taxon>Streptophyta</taxon>
        <taxon>Embryophyta</taxon>
        <taxon>Tracheophyta</taxon>
        <taxon>Spermatophyta</taxon>
        <taxon>Magnoliopsida</taxon>
        <taxon>Liliopsida</taxon>
        <taxon>Poales</taxon>
        <taxon>Bromeliaceae</taxon>
        <taxon>Bromelioideae</taxon>
        <taxon>Ananas</taxon>
    </lineage>
</organism>
<feature type="region of interest" description="Disordered" evidence="1">
    <location>
        <begin position="1"/>
        <end position="28"/>
    </location>
</feature>
<dbReference type="AlphaFoldDB" id="A0A6V7PSY0"/>
<dbReference type="EMBL" id="LR862151">
    <property type="protein sequence ID" value="CAD1833823.1"/>
    <property type="molecule type" value="Genomic_DNA"/>
</dbReference>
<gene>
    <name evidence="2" type="ORF">CB5_LOCUS17034</name>
</gene>
<evidence type="ECO:0000313" key="2">
    <source>
        <dbReference type="EMBL" id="CAD1833823.1"/>
    </source>
</evidence>
<proteinExistence type="predicted"/>
<protein>
    <submittedName>
        <fullName evidence="2">Uncharacterized protein</fullName>
    </submittedName>
</protein>
<evidence type="ECO:0000256" key="1">
    <source>
        <dbReference type="SAM" id="MobiDB-lite"/>
    </source>
</evidence>
<accession>A0A6V7PSY0</accession>
<name>A0A6V7PSY0_ANACO</name>